<dbReference type="Pfam" id="PF01717">
    <property type="entry name" value="Meth_synt_2"/>
    <property type="match status" value="1"/>
</dbReference>
<proteinExistence type="predicted"/>
<dbReference type="CDD" id="cd03311">
    <property type="entry name" value="CIMS_C_terminal_like"/>
    <property type="match status" value="1"/>
</dbReference>
<dbReference type="InterPro" id="IPR002629">
    <property type="entry name" value="Met_Synth_C/arc"/>
</dbReference>
<dbReference type="InterPro" id="IPR038071">
    <property type="entry name" value="UROD/MetE-like_sf"/>
</dbReference>
<accession>K5WHF0</accession>
<dbReference type="GeneID" id="18914458"/>
<dbReference type="InParanoid" id="K5WHF0"/>
<reference evidence="2 3" key="1">
    <citation type="journal article" date="2012" name="BMC Genomics">
        <title>Comparative genomics of the white-rot fungi, Phanerochaete carnosa and P. chrysosporium, to elucidate the genetic basis of the distinct wood types they colonize.</title>
        <authorList>
            <person name="Suzuki H."/>
            <person name="MacDonald J."/>
            <person name="Syed K."/>
            <person name="Salamov A."/>
            <person name="Hori C."/>
            <person name="Aerts A."/>
            <person name="Henrissat B."/>
            <person name="Wiebenga A."/>
            <person name="vanKuyk P.A."/>
            <person name="Barry K."/>
            <person name="Lindquist E."/>
            <person name="LaButti K."/>
            <person name="Lapidus A."/>
            <person name="Lucas S."/>
            <person name="Coutinho P."/>
            <person name="Gong Y."/>
            <person name="Samejima M."/>
            <person name="Mahadevan R."/>
            <person name="Abou-Zaid M."/>
            <person name="de Vries R.P."/>
            <person name="Igarashi K."/>
            <person name="Yadav J.S."/>
            <person name="Grigoriev I.V."/>
            <person name="Master E.R."/>
        </authorList>
    </citation>
    <scope>NUCLEOTIDE SEQUENCE [LARGE SCALE GENOMIC DNA]</scope>
    <source>
        <strain evidence="2 3">HHB-10118-sp</strain>
    </source>
</reference>
<organism evidence="2 3">
    <name type="scientific">Phanerochaete carnosa (strain HHB-10118-sp)</name>
    <name type="common">White-rot fungus</name>
    <name type="synonym">Peniophora carnosa</name>
    <dbReference type="NCBI Taxonomy" id="650164"/>
    <lineage>
        <taxon>Eukaryota</taxon>
        <taxon>Fungi</taxon>
        <taxon>Dikarya</taxon>
        <taxon>Basidiomycota</taxon>
        <taxon>Agaricomycotina</taxon>
        <taxon>Agaricomycetes</taxon>
        <taxon>Polyporales</taxon>
        <taxon>Phanerochaetaceae</taxon>
        <taxon>Phanerochaete</taxon>
    </lineage>
</organism>
<dbReference type="HOGENOM" id="CLU_058877_0_0_1"/>
<dbReference type="PANTHER" id="PTHR43844:SF2">
    <property type="entry name" value="SYNTHASE, VITAMIN-B12 INDEPENDENT, PUTATIVE (AFU_ORTHOLOGUE AFUA_3G12060)-RELATED"/>
    <property type="match status" value="1"/>
</dbReference>
<keyword evidence="3" id="KW-1185">Reference proteome</keyword>
<dbReference type="RefSeq" id="XP_007391350.1">
    <property type="nucleotide sequence ID" value="XM_007391288.1"/>
</dbReference>
<dbReference type="STRING" id="650164.K5WHF0"/>
<protein>
    <recommendedName>
        <fullName evidence="1">Cobalamin-independent methionine synthase MetE C-terminal/archaeal domain-containing protein</fullName>
    </recommendedName>
</protein>
<dbReference type="OrthoDB" id="7772923at2759"/>
<dbReference type="Gene3D" id="3.20.20.210">
    <property type="match status" value="1"/>
</dbReference>
<dbReference type="GO" id="GO:0009086">
    <property type="term" value="P:methionine biosynthetic process"/>
    <property type="evidence" value="ECO:0007669"/>
    <property type="project" value="InterPro"/>
</dbReference>
<sequence length="396" mass="44875">MSLKVKPPYRAEQLGSLKRPQFLLEKREQFDAGKCTAEELKTAEDEAIRGIVQMQREVGIKSITDGEFRRHMFFEGVFDQMEGMKFIPEVLLHMFKDYVPDVAGFKKLAFKNAPSYVCESKLRRTKPFYLAQFEALKALTSPAEHKNLKLTVCAPEWYHLRHGEYAYPKDVYANDDAYFADIAVAYRAEFAELYAAGCRHIQIDDPLLAYFCADSMITGMQEVGLDPDAVLDTYIRAYNACLEGRPADLVVGLHLCRGNFKDGMHFSEGGYDRIAIKLFQQINVDTYYLEYDTPRAGTFEPLKFLPKHKSVILGLVSSKLPELEDKELLKRKVHDAAAIIASGPERRTVEEALHQICISPQCGFASHSEGNKVSSDDMIKKLTLVVETSKELWADA</sequence>
<name>K5WHF0_PHACS</name>
<dbReference type="GO" id="GO:0008270">
    <property type="term" value="F:zinc ion binding"/>
    <property type="evidence" value="ECO:0007669"/>
    <property type="project" value="InterPro"/>
</dbReference>
<dbReference type="AlphaFoldDB" id="K5WHF0"/>
<evidence type="ECO:0000259" key="1">
    <source>
        <dbReference type="Pfam" id="PF01717"/>
    </source>
</evidence>
<dbReference type="SUPFAM" id="SSF51726">
    <property type="entry name" value="UROD/MetE-like"/>
    <property type="match status" value="1"/>
</dbReference>
<dbReference type="Proteomes" id="UP000008370">
    <property type="component" value="Unassembled WGS sequence"/>
</dbReference>
<evidence type="ECO:0000313" key="2">
    <source>
        <dbReference type="EMBL" id="EKM58755.1"/>
    </source>
</evidence>
<feature type="domain" description="Cobalamin-independent methionine synthase MetE C-terminal/archaeal" evidence="1">
    <location>
        <begin position="176"/>
        <end position="368"/>
    </location>
</feature>
<evidence type="ECO:0000313" key="3">
    <source>
        <dbReference type="Proteomes" id="UP000008370"/>
    </source>
</evidence>
<dbReference type="PANTHER" id="PTHR43844">
    <property type="entry name" value="METHIONINE SYNTHASE"/>
    <property type="match status" value="1"/>
</dbReference>
<gene>
    <name evidence="2" type="ORF">PHACADRAFT_248826</name>
</gene>
<dbReference type="KEGG" id="pco:PHACADRAFT_248826"/>
<dbReference type="GO" id="GO:0003871">
    <property type="term" value="F:5-methyltetrahydropteroyltriglutamate-homocysteine S-methyltransferase activity"/>
    <property type="evidence" value="ECO:0007669"/>
    <property type="project" value="InterPro"/>
</dbReference>
<dbReference type="EMBL" id="JH930469">
    <property type="protein sequence ID" value="EKM58755.1"/>
    <property type="molecule type" value="Genomic_DNA"/>
</dbReference>